<feature type="region of interest" description="Disordered" evidence="1">
    <location>
        <begin position="674"/>
        <end position="697"/>
    </location>
</feature>
<reference evidence="4" key="1">
    <citation type="journal article" date="2019" name="Sci. Rep.">
        <title>Draft genome of Tanacetum cinerariifolium, the natural source of mosquito coil.</title>
        <authorList>
            <person name="Yamashiro T."/>
            <person name="Shiraishi A."/>
            <person name="Satake H."/>
            <person name="Nakayama K."/>
        </authorList>
    </citation>
    <scope>NUCLEOTIDE SEQUENCE</scope>
</reference>
<dbReference type="InterPro" id="IPR054722">
    <property type="entry name" value="PolX-like_BBD"/>
</dbReference>
<proteinExistence type="predicted"/>
<evidence type="ECO:0000259" key="2">
    <source>
        <dbReference type="Pfam" id="PF07727"/>
    </source>
</evidence>
<dbReference type="AlphaFoldDB" id="A0A6L2LGK8"/>
<evidence type="ECO:0000259" key="3">
    <source>
        <dbReference type="Pfam" id="PF22936"/>
    </source>
</evidence>
<dbReference type="PANTHER" id="PTHR11439:SF495">
    <property type="entry name" value="REVERSE TRANSCRIPTASE, RNA-DEPENDENT DNA POLYMERASE-RELATED"/>
    <property type="match status" value="1"/>
</dbReference>
<accession>A0A6L2LGK8</accession>
<sequence length="697" mass="77903">MTGNISYLSDFKEINGRYVAFGRNPKGKKITGKGKIKTGKLDFNDVYFAKELKFNLFSVSQICDKKNNVLFTDTKCVVFSSDFKLPDKNHVLLRVPRENNMYNVDLKNIVSSGDLTCLFAKAALNEASNIEPLVSLNLSVLSANHYKGSGPKWLFDVDTLTQSMNYQSVVAENQPNHNAGIQENLDAGVRDLSDEFEEFSINSTNKINAARAPVTAVGPNPTNSTNSFNAASPSDNVVSSTFKIGGKSSFVNPSQYPDDPDMPALEDIVYSDNKEDIDKEYGKDACFNVVSSTFEIGRKSSFVNPSQYPDDPDMPALEDIIYSDDEEDIGAEADFSNLETNISVSLIPTTRVHKDHHVYQFIGELTIAPQTRSMARMLKEQGGLTQLNAEDFHTCMFACFLSQKEPMRVQQALKDPSWIEAMQKELLQFKMQKVYVGDIIFGSTNNELCKAFEKLTKDKFQMILMGELTFFLGLQVKQKDDEIFISQDKYVARVLRKFSLTDVKSRSTPIETEKPLLKDPDGDDVVVHIYRYLKGKTHLGLWYLKDSPFNLVAYSDSDYAGASFDRKSTTGGCQFLGCRLISWQCKKHTVVSTSSTEAEYVAAASCCAQVLWIQNQLLDYGGKGITRNTDKSPRKLVKASTKVRLLEKAGKEARLLEMNKSKLIKVVHEVAKEAGVDPKSLQSSKGGQEFIKKQDDE</sequence>
<comment type="caution">
    <text evidence="4">The sequence shown here is derived from an EMBL/GenBank/DDBJ whole genome shotgun (WGS) entry which is preliminary data.</text>
</comment>
<protein>
    <submittedName>
        <fullName evidence="4">Uncharacterized protein</fullName>
    </submittedName>
</protein>
<dbReference type="Pfam" id="PF07727">
    <property type="entry name" value="RVT_2"/>
    <property type="match status" value="1"/>
</dbReference>
<feature type="compositionally biased region" description="Polar residues" evidence="1">
    <location>
        <begin position="220"/>
        <end position="234"/>
    </location>
</feature>
<gene>
    <name evidence="4" type="ORF">Tci_032919</name>
</gene>
<name>A0A6L2LGK8_TANCI</name>
<dbReference type="InterPro" id="IPR013103">
    <property type="entry name" value="RVT_2"/>
</dbReference>
<feature type="region of interest" description="Disordered" evidence="1">
    <location>
        <begin position="215"/>
        <end position="234"/>
    </location>
</feature>
<feature type="domain" description="Retrovirus-related Pol polyprotein from transposon TNT 1-94-like beta-barrel" evidence="3">
    <location>
        <begin position="1"/>
        <end position="65"/>
    </location>
</feature>
<evidence type="ECO:0000256" key="1">
    <source>
        <dbReference type="SAM" id="MobiDB-lite"/>
    </source>
</evidence>
<dbReference type="CDD" id="cd09272">
    <property type="entry name" value="RNase_HI_RT_Ty1"/>
    <property type="match status" value="1"/>
</dbReference>
<dbReference type="PANTHER" id="PTHR11439">
    <property type="entry name" value="GAG-POL-RELATED RETROTRANSPOSON"/>
    <property type="match status" value="1"/>
</dbReference>
<organism evidence="4">
    <name type="scientific">Tanacetum cinerariifolium</name>
    <name type="common">Dalmatian daisy</name>
    <name type="synonym">Chrysanthemum cinerariifolium</name>
    <dbReference type="NCBI Taxonomy" id="118510"/>
    <lineage>
        <taxon>Eukaryota</taxon>
        <taxon>Viridiplantae</taxon>
        <taxon>Streptophyta</taxon>
        <taxon>Embryophyta</taxon>
        <taxon>Tracheophyta</taxon>
        <taxon>Spermatophyta</taxon>
        <taxon>Magnoliopsida</taxon>
        <taxon>eudicotyledons</taxon>
        <taxon>Gunneridae</taxon>
        <taxon>Pentapetalae</taxon>
        <taxon>asterids</taxon>
        <taxon>campanulids</taxon>
        <taxon>Asterales</taxon>
        <taxon>Asteraceae</taxon>
        <taxon>Asteroideae</taxon>
        <taxon>Anthemideae</taxon>
        <taxon>Anthemidinae</taxon>
        <taxon>Tanacetum</taxon>
    </lineage>
</organism>
<dbReference type="EMBL" id="BKCJ010004419">
    <property type="protein sequence ID" value="GEU60941.1"/>
    <property type="molecule type" value="Genomic_DNA"/>
</dbReference>
<evidence type="ECO:0000313" key="4">
    <source>
        <dbReference type="EMBL" id="GEU60941.1"/>
    </source>
</evidence>
<feature type="domain" description="Reverse transcriptase Ty1/copia-type" evidence="2">
    <location>
        <begin position="433"/>
        <end position="511"/>
    </location>
</feature>
<dbReference type="Pfam" id="PF22936">
    <property type="entry name" value="Pol_BBD"/>
    <property type="match status" value="1"/>
</dbReference>